<dbReference type="Gene3D" id="1.25.40.10">
    <property type="entry name" value="Tetratricopeptide repeat domain"/>
    <property type="match status" value="1"/>
</dbReference>
<accession>A0ABP7I565</accession>
<protein>
    <recommendedName>
        <fullName evidence="4">Transcriptional regulator</fullName>
    </recommendedName>
</protein>
<proteinExistence type="predicted"/>
<evidence type="ECO:0000313" key="2">
    <source>
        <dbReference type="EMBL" id="GAA3809372.1"/>
    </source>
</evidence>
<dbReference type="SUPFAM" id="SSF48452">
    <property type="entry name" value="TPR-like"/>
    <property type="match status" value="1"/>
</dbReference>
<organism evidence="2 3">
    <name type="scientific">Streptomyces coacervatus</name>
    <dbReference type="NCBI Taxonomy" id="647381"/>
    <lineage>
        <taxon>Bacteria</taxon>
        <taxon>Bacillati</taxon>
        <taxon>Actinomycetota</taxon>
        <taxon>Actinomycetes</taxon>
        <taxon>Kitasatosporales</taxon>
        <taxon>Streptomycetaceae</taxon>
        <taxon>Streptomyces</taxon>
    </lineage>
</organism>
<gene>
    <name evidence="2" type="ORF">GCM10022403_049230</name>
</gene>
<evidence type="ECO:0000313" key="3">
    <source>
        <dbReference type="Proteomes" id="UP001501009"/>
    </source>
</evidence>
<evidence type="ECO:0008006" key="4">
    <source>
        <dbReference type="Google" id="ProtNLM"/>
    </source>
</evidence>
<feature type="region of interest" description="Disordered" evidence="1">
    <location>
        <begin position="130"/>
        <end position="153"/>
    </location>
</feature>
<reference evidence="3" key="1">
    <citation type="journal article" date="2019" name="Int. J. Syst. Evol. Microbiol.">
        <title>The Global Catalogue of Microorganisms (GCM) 10K type strain sequencing project: providing services to taxonomists for standard genome sequencing and annotation.</title>
        <authorList>
            <consortium name="The Broad Institute Genomics Platform"/>
            <consortium name="The Broad Institute Genome Sequencing Center for Infectious Disease"/>
            <person name="Wu L."/>
            <person name="Ma J."/>
        </authorList>
    </citation>
    <scope>NUCLEOTIDE SEQUENCE [LARGE SCALE GENOMIC DNA]</scope>
    <source>
        <strain evidence="3">JCM 17138</strain>
    </source>
</reference>
<dbReference type="InterPro" id="IPR011990">
    <property type="entry name" value="TPR-like_helical_dom_sf"/>
</dbReference>
<dbReference type="RefSeq" id="WP_275772332.1">
    <property type="nucleotide sequence ID" value="NZ_BAABDE010000020.1"/>
</dbReference>
<dbReference type="Proteomes" id="UP001501009">
    <property type="component" value="Unassembled WGS sequence"/>
</dbReference>
<sequence length="467" mass="50172">MTGRSTDHPLSALLSEAQWTGGELARAVNSAGTTIGLRLRYDRTSVAHWLSGSRPRGTVADIVAAVLSRRLDRPVTTADTGLLVAPARPFPAPGSDPVDALLTLCRTDLDAGSRSRVTGVVYVPVQPTVHETGQRPRKSPRVQVARQGTPRQVREEDLRRMQAMTALFAGLTETHGGAHARTALAAYLSDDVGHVLTGSGPLRGKALGDTARLAHLLGLMTQDAHRDGLAQHYFHASLALGALGDDRPAVAVTLRALSAQALRLGHLRHAHELAERAVAAAANGEPALRAFTYAQRAVAHAHLRRAAQARADLAEAERQHARGMGPPGPFTSYPRAALEYQSAQTLAALRDDEAAVAALRRSVAERSVEDRRGRALTRARLAELLAGQGELDEACRHWHAFLDDCPYIRSARADDHLTALLRTARRLSRCSEIRAVRERAWELHGPVTGGAVTTGAAPVHRKRGARS</sequence>
<evidence type="ECO:0000256" key="1">
    <source>
        <dbReference type="SAM" id="MobiDB-lite"/>
    </source>
</evidence>
<comment type="caution">
    <text evidence="2">The sequence shown here is derived from an EMBL/GenBank/DDBJ whole genome shotgun (WGS) entry which is preliminary data.</text>
</comment>
<keyword evidence="3" id="KW-1185">Reference proteome</keyword>
<dbReference type="EMBL" id="BAABDE010000020">
    <property type="protein sequence ID" value="GAA3809372.1"/>
    <property type="molecule type" value="Genomic_DNA"/>
</dbReference>
<name>A0ABP7I565_9ACTN</name>